<dbReference type="PANTHER" id="PTHR13857:SF10">
    <property type="entry name" value="SINGLE-STRANDED DNA CYTOSINE DEAMINASE"/>
    <property type="match status" value="1"/>
</dbReference>
<dbReference type="PROSITE" id="PS51186">
    <property type="entry name" value="GNAT"/>
    <property type="match status" value="1"/>
</dbReference>
<dbReference type="PROSITE" id="PS51747">
    <property type="entry name" value="CYT_DCMP_DEAMINASES_2"/>
    <property type="match status" value="1"/>
</dbReference>
<evidence type="ECO:0000256" key="2">
    <source>
        <dbReference type="ARBA" id="ARBA00006576"/>
    </source>
</evidence>
<dbReference type="InterPro" id="IPR016181">
    <property type="entry name" value="Acyl_CoA_acyltransferase"/>
</dbReference>
<keyword evidence="7" id="KW-0812">Transmembrane</keyword>
<keyword evidence="3" id="KW-0479">Metal-binding</keyword>
<comment type="cofactor">
    <cofactor evidence="1">
        <name>Zn(2+)</name>
        <dbReference type="ChEBI" id="CHEBI:29105"/>
    </cofactor>
</comment>
<dbReference type="SUPFAM" id="SSF55729">
    <property type="entry name" value="Acyl-CoA N-acyltransferases (Nat)"/>
    <property type="match status" value="1"/>
</dbReference>
<dbReference type="InterPro" id="IPR013158">
    <property type="entry name" value="AID"/>
</dbReference>
<keyword evidence="11" id="KW-1185">Reference proteome</keyword>
<reference evidence="10 11" key="1">
    <citation type="submission" date="2022-01" db="EMBL/GenBank/DDBJ databases">
        <title>A high-quality chromosome-level genome assembly of rohu carp, Labeo rohita.</title>
        <authorList>
            <person name="Arick M.A. II"/>
            <person name="Hsu C.-Y."/>
            <person name="Magbanua Z."/>
            <person name="Pechanova O."/>
            <person name="Grover C."/>
            <person name="Miller E."/>
            <person name="Thrash A."/>
            <person name="Ezzel L."/>
            <person name="Alam S."/>
            <person name="Benzie J."/>
            <person name="Hamilton M."/>
            <person name="Karsi A."/>
            <person name="Lawrence M.L."/>
            <person name="Peterson D.G."/>
        </authorList>
    </citation>
    <scope>NUCLEOTIDE SEQUENCE [LARGE SCALE GENOMIC DNA]</scope>
    <source>
        <strain evidence="11">BAU-BD-2019</strain>
        <tissue evidence="10">Blood</tissue>
    </source>
</reference>
<comment type="caution">
    <text evidence="10">The sequence shown here is derived from an EMBL/GenBank/DDBJ whole genome shotgun (WGS) entry which is preliminary data.</text>
</comment>
<evidence type="ECO:0000256" key="5">
    <source>
        <dbReference type="ARBA" id="ARBA00022833"/>
    </source>
</evidence>
<feature type="domain" description="N-acetyltransferase" evidence="8">
    <location>
        <begin position="125"/>
        <end position="277"/>
    </location>
</feature>
<comment type="similarity">
    <text evidence="2">Belongs to the cytidine and deoxycytidylate deaminase family.</text>
</comment>
<feature type="region of interest" description="Disordered" evidence="6">
    <location>
        <begin position="109"/>
        <end position="151"/>
    </location>
</feature>
<dbReference type="CDD" id="cd01283">
    <property type="entry name" value="cytidine_deaminase"/>
    <property type="match status" value="1"/>
</dbReference>
<keyword evidence="7" id="KW-0472">Membrane</keyword>
<evidence type="ECO:0000256" key="4">
    <source>
        <dbReference type="ARBA" id="ARBA00022801"/>
    </source>
</evidence>
<dbReference type="InterPro" id="IPR050610">
    <property type="entry name" value="APOBEC_Cyt_Deaminase"/>
</dbReference>
<feature type="transmembrane region" description="Helical" evidence="7">
    <location>
        <begin position="37"/>
        <end position="58"/>
    </location>
</feature>
<evidence type="ECO:0000256" key="1">
    <source>
        <dbReference type="ARBA" id="ARBA00001947"/>
    </source>
</evidence>
<dbReference type="Pfam" id="PF00583">
    <property type="entry name" value="Acetyltransf_1"/>
    <property type="match status" value="1"/>
</dbReference>
<dbReference type="SUPFAM" id="SSF53927">
    <property type="entry name" value="Cytidine deaminase-like"/>
    <property type="match status" value="1"/>
</dbReference>
<feature type="compositionally biased region" description="Basic and acidic residues" evidence="6">
    <location>
        <begin position="133"/>
        <end position="144"/>
    </location>
</feature>
<proteinExistence type="inferred from homology"/>
<dbReference type="CDD" id="cd04301">
    <property type="entry name" value="NAT_SF"/>
    <property type="match status" value="1"/>
</dbReference>
<dbReference type="PANTHER" id="PTHR13857">
    <property type="entry name" value="MRNA EDITING ENZYME"/>
    <property type="match status" value="1"/>
</dbReference>
<name>A0ABQ8LXL9_LABRO</name>
<evidence type="ECO:0000313" key="11">
    <source>
        <dbReference type="Proteomes" id="UP000830375"/>
    </source>
</evidence>
<feature type="domain" description="CMP/dCMP-type deaminase" evidence="9">
    <location>
        <begin position="312"/>
        <end position="470"/>
    </location>
</feature>
<organism evidence="10 11">
    <name type="scientific">Labeo rohita</name>
    <name type="common">Indian major carp</name>
    <name type="synonym">Cyprinus rohita</name>
    <dbReference type="NCBI Taxonomy" id="84645"/>
    <lineage>
        <taxon>Eukaryota</taxon>
        <taxon>Metazoa</taxon>
        <taxon>Chordata</taxon>
        <taxon>Craniata</taxon>
        <taxon>Vertebrata</taxon>
        <taxon>Euteleostomi</taxon>
        <taxon>Actinopterygii</taxon>
        <taxon>Neopterygii</taxon>
        <taxon>Teleostei</taxon>
        <taxon>Ostariophysi</taxon>
        <taxon>Cypriniformes</taxon>
        <taxon>Cyprinidae</taxon>
        <taxon>Labeoninae</taxon>
        <taxon>Labeonini</taxon>
        <taxon>Labeo</taxon>
    </lineage>
</organism>
<keyword evidence="7" id="KW-1133">Transmembrane helix</keyword>
<evidence type="ECO:0000259" key="9">
    <source>
        <dbReference type="PROSITE" id="PS51747"/>
    </source>
</evidence>
<sequence length="538" mass="61853">MVRLDLGDVSLRRMQEKDIDAVKALIKEGCEGTENRLILYLLTRPLALLMLAILSSILRCVLHSFILALVIPVFIFIIFLKLTIPRSVGILGSSRPYWDYVGSSYHADTEPDLPNPHAGKAKLEKTRRRKKPKEKEKDKTSEREQVDEDELKQRSKVAGEVWVADSDGEIIGCVARDGWSRDGVCRICRLVVQSWYRREGLGRLLVQGLESRTKQSGIRRVYAHVPFPSKVGEAFFRRLGYRLQGETAGTMGEEEEEDDYEEPEKGWLGFPLTKTYTHIHLRGSSLGSGDFPGRRVHERVKSSDWRQTNTQDANFKVTRKQPKTAADSSKLTSVIVLMTQRKFIFHYKNVRWARGRNETHLCFVVKRRTGPDSLSFDFGHLRNRSGCHVELLFLRHLGALCPGLWGSNVDGARMCYAVTWFCSWSPCSKCAQQLAHFLSQTPNLRLRIFVSRLYFCDEEDSVEREGLRHLKRAGVQISVMTYKDYFYCWQTFVARKEKSFKAWDGLHQNSVRLVRKLNRILQPCDTEDLRDGFALLGL</sequence>
<evidence type="ECO:0000256" key="6">
    <source>
        <dbReference type="SAM" id="MobiDB-lite"/>
    </source>
</evidence>
<dbReference type="Gene3D" id="3.40.140.10">
    <property type="entry name" value="Cytidine Deaminase, domain 2"/>
    <property type="match status" value="1"/>
</dbReference>
<dbReference type="InterPro" id="IPR016193">
    <property type="entry name" value="Cytidine_deaminase-like"/>
</dbReference>
<keyword evidence="4" id="KW-0378">Hydrolase</keyword>
<dbReference type="InterPro" id="IPR002125">
    <property type="entry name" value="CMP_dCMP_dom"/>
</dbReference>
<dbReference type="Proteomes" id="UP000830375">
    <property type="component" value="Unassembled WGS sequence"/>
</dbReference>
<dbReference type="PROSITE" id="PS00903">
    <property type="entry name" value="CYT_DCMP_DEAMINASES_1"/>
    <property type="match status" value="1"/>
</dbReference>
<feature type="transmembrane region" description="Helical" evidence="7">
    <location>
        <begin position="65"/>
        <end position="84"/>
    </location>
</feature>
<keyword evidence="5" id="KW-0862">Zinc</keyword>
<dbReference type="Pfam" id="PF08210">
    <property type="entry name" value="APOBEC_N"/>
    <property type="match status" value="1"/>
</dbReference>
<dbReference type="InterPro" id="IPR000182">
    <property type="entry name" value="GNAT_dom"/>
</dbReference>
<dbReference type="EMBL" id="JACTAM010000016">
    <property type="protein sequence ID" value="KAI2655370.1"/>
    <property type="molecule type" value="Genomic_DNA"/>
</dbReference>
<dbReference type="InterPro" id="IPR016192">
    <property type="entry name" value="APOBEC/CMP_deaminase_Zn-bd"/>
</dbReference>
<evidence type="ECO:0000313" key="10">
    <source>
        <dbReference type="EMBL" id="KAI2655370.1"/>
    </source>
</evidence>
<evidence type="ECO:0000259" key="8">
    <source>
        <dbReference type="PROSITE" id="PS51186"/>
    </source>
</evidence>
<protein>
    <submittedName>
        <fullName evidence="10">N-acetyltransferase 14</fullName>
    </submittedName>
</protein>
<dbReference type="Gene3D" id="3.40.630.30">
    <property type="match status" value="1"/>
</dbReference>
<gene>
    <name evidence="10" type="ORF">H4Q32_017757</name>
</gene>
<evidence type="ECO:0000256" key="3">
    <source>
        <dbReference type="ARBA" id="ARBA00022723"/>
    </source>
</evidence>
<accession>A0ABQ8LXL9</accession>
<evidence type="ECO:0000256" key="7">
    <source>
        <dbReference type="SAM" id="Phobius"/>
    </source>
</evidence>